<dbReference type="PROSITE" id="PS51371">
    <property type="entry name" value="CBS"/>
    <property type="match status" value="2"/>
</dbReference>
<evidence type="ECO:0000259" key="3">
    <source>
        <dbReference type="PROSITE" id="PS51371"/>
    </source>
</evidence>
<evidence type="ECO:0000256" key="2">
    <source>
        <dbReference type="PROSITE-ProRule" id="PRU00703"/>
    </source>
</evidence>
<sequence length="143" mass="16218">MTTVAQVLKEKLHQEIYRIRPDATVLEAITLMAEKGIGALVVMHEDRVVGILSERDYTRKITLMERTSFNTTVNEIMTSNVITVSSSHTVDQCLELMTDRHLRHLPVIDQDKLVGFISIGDLVKAAMEDQHKLIEQLQQYISG</sequence>
<dbReference type="Gene3D" id="3.10.580.10">
    <property type="entry name" value="CBS-domain"/>
    <property type="match status" value="1"/>
</dbReference>
<dbReference type="InterPro" id="IPR000644">
    <property type="entry name" value="CBS_dom"/>
</dbReference>
<dbReference type="SUPFAM" id="SSF54631">
    <property type="entry name" value="CBS-domain pair"/>
    <property type="match status" value="1"/>
</dbReference>
<dbReference type="AlphaFoldDB" id="A0A5Q0P306"/>
<protein>
    <submittedName>
        <fullName evidence="4">CBS domain-containing protein</fullName>
    </submittedName>
</protein>
<accession>A0A5Q0P306</accession>
<keyword evidence="1 2" id="KW-0129">CBS domain</keyword>
<dbReference type="Pfam" id="PF00571">
    <property type="entry name" value="CBS"/>
    <property type="match status" value="2"/>
</dbReference>
<gene>
    <name evidence="5" type="ORF">GFH30_07040</name>
    <name evidence="4" type="ORF">GHJ48_02560</name>
</gene>
<dbReference type="InterPro" id="IPR046342">
    <property type="entry name" value="CBS_dom_sf"/>
</dbReference>
<dbReference type="SMART" id="SM00116">
    <property type="entry name" value="CBS"/>
    <property type="match status" value="2"/>
</dbReference>
<dbReference type="Proteomes" id="UP000327478">
    <property type="component" value="Chromosome"/>
</dbReference>
<dbReference type="InterPro" id="IPR051257">
    <property type="entry name" value="Diverse_CBS-Domain"/>
</dbReference>
<dbReference type="EMBL" id="WITK01000002">
    <property type="protein sequence ID" value="MQW91295.1"/>
    <property type="molecule type" value="Genomic_DNA"/>
</dbReference>
<dbReference type="RefSeq" id="WP_153371550.1">
    <property type="nucleotide sequence ID" value="NZ_CP045650.1"/>
</dbReference>
<keyword evidence="6" id="KW-1185">Reference proteome</keyword>
<dbReference type="PANTHER" id="PTHR43080:SF2">
    <property type="entry name" value="CBS DOMAIN-CONTAINING PROTEIN"/>
    <property type="match status" value="1"/>
</dbReference>
<evidence type="ECO:0000313" key="5">
    <source>
        <dbReference type="EMBL" id="QGA11156.1"/>
    </source>
</evidence>
<dbReference type="CDD" id="cd04623">
    <property type="entry name" value="CBS_pair_bac_euk"/>
    <property type="match status" value="1"/>
</dbReference>
<name>A0A5Q0P306_9GAMM</name>
<evidence type="ECO:0000313" key="6">
    <source>
        <dbReference type="Proteomes" id="UP000327478"/>
    </source>
</evidence>
<dbReference type="PANTHER" id="PTHR43080">
    <property type="entry name" value="CBS DOMAIN-CONTAINING PROTEIN CBSX3, MITOCHONDRIAL"/>
    <property type="match status" value="1"/>
</dbReference>
<organism evidence="4 7">
    <name type="scientific">Acinetobacter wanghuae</name>
    <dbReference type="NCBI Taxonomy" id="2662362"/>
    <lineage>
        <taxon>Bacteria</taxon>
        <taxon>Pseudomonadati</taxon>
        <taxon>Pseudomonadota</taxon>
        <taxon>Gammaproteobacteria</taxon>
        <taxon>Moraxellales</taxon>
        <taxon>Moraxellaceae</taxon>
        <taxon>Acinetobacter</taxon>
    </lineage>
</organism>
<proteinExistence type="predicted"/>
<evidence type="ECO:0000256" key="1">
    <source>
        <dbReference type="ARBA" id="ARBA00023122"/>
    </source>
</evidence>
<feature type="domain" description="CBS" evidence="3">
    <location>
        <begin position="12"/>
        <end position="68"/>
    </location>
</feature>
<dbReference type="EMBL" id="CP045650">
    <property type="protein sequence ID" value="QGA11156.1"/>
    <property type="molecule type" value="Genomic_DNA"/>
</dbReference>
<feature type="domain" description="CBS" evidence="3">
    <location>
        <begin position="77"/>
        <end position="133"/>
    </location>
</feature>
<reference evidence="6 7" key="1">
    <citation type="submission" date="2019-10" db="EMBL/GenBank/DDBJ databases">
        <authorList>
            <person name="Dong K."/>
        </authorList>
    </citation>
    <scope>NUCLEOTIDE SEQUENCE [LARGE SCALE GENOMIC DNA]</scope>
    <source>
        <strain evidence="6">dk386</strain>
        <strain evidence="5">Dk386</strain>
        <strain evidence="4">Dk771</strain>
        <strain evidence="7">dk771</strain>
    </source>
</reference>
<evidence type="ECO:0000313" key="7">
    <source>
        <dbReference type="Proteomes" id="UP000480556"/>
    </source>
</evidence>
<dbReference type="InterPro" id="IPR044725">
    <property type="entry name" value="CBSX3_CBS_dom"/>
</dbReference>
<evidence type="ECO:0000313" key="4">
    <source>
        <dbReference type="EMBL" id="MQW91295.1"/>
    </source>
</evidence>
<dbReference type="Proteomes" id="UP000480556">
    <property type="component" value="Unassembled WGS sequence"/>
</dbReference>